<keyword evidence="3" id="KW-1185">Reference proteome</keyword>
<evidence type="ECO:0000313" key="2">
    <source>
        <dbReference type="EnsemblMetazoa" id="GPAI014975-PA"/>
    </source>
</evidence>
<evidence type="ECO:0000313" key="3">
    <source>
        <dbReference type="Proteomes" id="UP000092445"/>
    </source>
</evidence>
<reference evidence="3" key="1">
    <citation type="submission" date="2014-03" db="EMBL/GenBank/DDBJ databases">
        <authorList>
            <person name="Aksoy S."/>
            <person name="Warren W."/>
            <person name="Wilson R.K."/>
        </authorList>
    </citation>
    <scope>NUCLEOTIDE SEQUENCE [LARGE SCALE GENOMIC DNA]</scope>
    <source>
        <strain evidence="3">IAEA</strain>
    </source>
</reference>
<name>A0A1A9ZHR7_GLOPL</name>
<dbReference type="VEuPathDB" id="VectorBase:GPAI014975"/>
<dbReference type="AlphaFoldDB" id="A0A1A9ZHR7"/>
<proteinExistence type="predicted"/>
<protein>
    <submittedName>
        <fullName evidence="2">Uncharacterized protein</fullName>
    </submittedName>
</protein>
<accession>A0A1A9ZHR7</accession>
<keyword evidence="1" id="KW-0812">Transmembrane</keyword>
<feature type="transmembrane region" description="Helical" evidence="1">
    <location>
        <begin position="28"/>
        <end position="47"/>
    </location>
</feature>
<sequence length="297" mass="33513">MTPTSDGLSQPDLLEVKQINDTINKRNYFGITFYIVVVNFPVLMESISFSQKYFSVKEDCDFCIKWSALQFVLQRLPRFPRGRNHTRVSSVCSTASKINTFNGNIKSIDAAIYDAVDDVILCSLASENKNRRNNSLTIFCFFEALEILVWQFLSKLKSSQCAGAEVEKIKINLHSKNVTSSNVTVNLVRSNQRTQGTKNRADTDSGERATFKPRCARSQRIAIERGGLFKGLKFSCPADPDVIPSRAISEISHKVLNFVSYGAQLSRNSIGIHIRHTFPYMPLGPAQNWAILWCRDK</sequence>
<keyword evidence="1" id="KW-0472">Membrane</keyword>
<dbReference type="EnsemblMetazoa" id="GPAI014975-RA">
    <property type="protein sequence ID" value="GPAI014975-PA"/>
    <property type="gene ID" value="GPAI014975"/>
</dbReference>
<organism evidence="2 3">
    <name type="scientific">Glossina pallidipes</name>
    <name type="common">Tsetse fly</name>
    <dbReference type="NCBI Taxonomy" id="7398"/>
    <lineage>
        <taxon>Eukaryota</taxon>
        <taxon>Metazoa</taxon>
        <taxon>Ecdysozoa</taxon>
        <taxon>Arthropoda</taxon>
        <taxon>Hexapoda</taxon>
        <taxon>Insecta</taxon>
        <taxon>Pterygota</taxon>
        <taxon>Neoptera</taxon>
        <taxon>Endopterygota</taxon>
        <taxon>Diptera</taxon>
        <taxon>Brachycera</taxon>
        <taxon>Muscomorpha</taxon>
        <taxon>Hippoboscoidea</taxon>
        <taxon>Glossinidae</taxon>
        <taxon>Glossina</taxon>
    </lineage>
</organism>
<reference evidence="2" key="2">
    <citation type="submission" date="2020-05" db="UniProtKB">
        <authorList>
            <consortium name="EnsemblMetazoa"/>
        </authorList>
    </citation>
    <scope>IDENTIFICATION</scope>
    <source>
        <strain evidence="2">IAEA</strain>
    </source>
</reference>
<dbReference type="Proteomes" id="UP000092445">
    <property type="component" value="Unassembled WGS sequence"/>
</dbReference>
<evidence type="ECO:0000256" key="1">
    <source>
        <dbReference type="SAM" id="Phobius"/>
    </source>
</evidence>
<keyword evidence="1" id="KW-1133">Transmembrane helix</keyword>